<dbReference type="AlphaFoldDB" id="A0A8S4QUJ5"/>
<feature type="non-terminal residue" evidence="2">
    <location>
        <position position="1"/>
    </location>
</feature>
<name>A0A8S4QUJ5_9NEOP</name>
<gene>
    <name evidence="2" type="primary">jg4906</name>
    <name evidence="2" type="ORF">PAEG_LOCUS5771</name>
</gene>
<accession>A0A8S4QUJ5</accession>
<sequence>LLEYTTASDGNTVNPNQLVPENEHDKQLDDVALTPNEVHPKGYKTLKHPDGQEVSNIDLRDNRQAYFNEYDDVATKHLVGDHHNEQSIVKLPKCQNDYSQIVIADNKRNSEDVTDKLLGANVTTIYLAGYDDQIFNLMYDIKKQGLGYELLVYFYIFTHNKYRNIGYLYTNKKILHDNILKYTHYFCLNYSNSGNSCLESLGLFNSEVTIVPEFNEQSLINVDSKGSIVSDKVNTESEYNSFNTIHSTISDPEEHYPVKQISGSYEFLLPKQNDINLKDIYIDLLKPKHQHSNENEVREDTNDINNAKRAVEALNANDVTKSDPKLYQQGLDYLEAIPSETLNIDTTAKKQVDAHILIDPLHVDKDFTNNDGNYVFVEIPDQNTNQEYNVVSDLSDINLSESNKTDSVLQLIPCEGQEHMHVINASNNHNSQSEITLSGNEGNMEFQNMILPELPVILDTVPNDNLLEISDKVTECRNTFENSIILNEANQAKDDKNVNGGNINLVPSNEVTEINLNLENTNALNATNKNIILNNVLNNGAMTPQINEIEIVENTVGVETNVIDDQVPNDKKNNIITEKTPHGHSINDVTLFTPSKLLAQPPGSSKSILIPHENIHQIIPDLNPFVKLEKAPMNYKEPELDRYFKFINPNIITNTLPLIAQISDLNTIPKANLKSEFSCNNVDNSVITDCYNFSTIGMDIKKVPQSQMHHYHYGFDDFSKPCNHINERILNNKQHYHALPSSYSQYSNIPNRNQQKLEYEDQKHNFNVPCNWPCNILKTPGGIDPLKNQYTRNVFTSFSNNKNIIKYVEPDASRKSENILDLPKSNQNNIYFHNALEEISQIKDMNFLNAIQGQNKTDQSQIVTNMPGKDSIVKYIHPDKYNAIVYPTVPVSYAYFSDKLYQPIDETKYSNTYYMPDSCAYKNLLSLDGQVKPTINTPPISIISTGDTTLVNNNVPRDHKHIDGELFPIYNSHLIQAKIPITCTLSMPKSQNYNTYLSNLGEIKGKMFPFTSTLTPFASEKYISNEGLYKNLLTIRPEFVYDSKYQVINNIPGRKGHLILPIKIENVTAYNVSETKNRNEPIIKYVQYIPPRQTTVLPPNFNSLPSLYYLSLFNNNPSTKNRCNSFLSNFRSPLYQRSYAQHGKLSDLTVSEKNSKIERLTEDLHETEFPYNDNYNVGNSNPILLQTMYKPLYAKVLYPLPISTVPIM</sequence>
<dbReference type="OrthoDB" id="7493911at2759"/>
<evidence type="ECO:0000256" key="1">
    <source>
        <dbReference type="SAM" id="MobiDB-lite"/>
    </source>
</evidence>
<dbReference type="Proteomes" id="UP000838756">
    <property type="component" value="Unassembled WGS sequence"/>
</dbReference>
<keyword evidence="3" id="KW-1185">Reference proteome</keyword>
<comment type="caution">
    <text evidence="2">The sequence shown here is derived from an EMBL/GenBank/DDBJ whole genome shotgun (WGS) entry which is preliminary data.</text>
</comment>
<organism evidence="2 3">
    <name type="scientific">Pararge aegeria aegeria</name>
    <dbReference type="NCBI Taxonomy" id="348720"/>
    <lineage>
        <taxon>Eukaryota</taxon>
        <taxon>Metazoa</taxon>
        <taxon>Ecdysozoa</taxon>
        <taxon>Arthropoda</taxon>
        <taxon>Hexapoda</taxon>
        <taxon>Insecta</taxon>
        <taxon>Pterygota</taxon>
        <taxon>Neoptera</taxon>
        <taxon>Endopterygota</taxon>
        <taxon>Lepidoptera</taxon>
        <taxon>Glossata</taxon>
        <taxon>Ditrysia</taxon>
        <taxon>Papilionoidea</taxon>
        <taxon>Nymphalidae</taxon>
        <taxon>Satyrinae</taxon>
        <taxon>Satyrini</taxon>
        <taxon>Parargina</taxon>
        <taxon>Pararge</taxon>
    </lineage>
</organism>
<feature type="region of interest" description="Disordered" evidence="1">
    <location>
        <begin position="1"/>
        <end position="22"/>
    </location>
</feature>
<dbReference type="EMBL" id="CAKXAJ010018743">
    <property type="protein sequence ID" value="CAH2217894.1"/>
    <property type="molecule type" value="Genomic_DNA"/>
</dbReference>
<protein>
    <submittedName>
        <fullName evidence="2">Jg4906 protein</fullName>
    </submittedName>
</protein>
<evidence type="ECO:0000313" key="3">
    <source>
        <dbReference type="Proteomes" id="UP000838756"/>
    </source>
</evidence>
<feature type="non-terminal residue" evidence="2">
    <location>
        <position position="1208"/>
    </location>
</feature>
<reference evidence="2" key="1">
    <citation type="submission" date="2022-03" db="EMBL/GenBank/DDBJ databases">
        <authorList>
            <person name="Lindestad O."/>
        </authorList>
    </citation>
    <scope>NUCLEOTIDE SEQUENCE</scope>
</reference>
<feature type="compositionally biased region" description="Polar residues" evidence="1">
    <location>
        <begin position="1"/>
        <end position="19"/>
    </location>
</feature>
<evidence type="ECO:0000313" key="2">
    <source>
        <dbReference type="EMBL" id="CAH2217894.1"/>
    </source>
</evidence>
<proteinExistence type="predicted"/>